<dbReference type="HOGENOM" id="CLU_1243119_0_0_6"/>
<dbReference type="Proteomes" id="UP000001362">
    <property type="component" value="Chromosome"/>
</dbReference>
<dbReference type="KEGG" id="afr:AFE_1235"/>
<evidence type="ECO:0000313" key="2">
    <source>
        <dbReference type="Proteomes" id="UP000001362"/>
    </source>
</evidence>
<protein>
    <submittedName>
        <fullName evidence="1">Lipoprotein, putative</fullName>
    </submittedName>
</protein>
<name>B7J8R7_ACIF2</name>
<dbReference type="GeneID" id="65280505"/>
<dbReference type="STRING" id="243159.AFE_1235"/>
<evidence type="ECO:0000313" key="1">
    <source>
        <dbReference type="EMBL" id="ACK78797.1"/>
    </source>
</evidence>
<dbReference type="RefSeq" id="WP_012606907.1">
    <property type="nucleotide sequence ID" value="NC_011761.1"/>
</dbReference>
<proteinExistence type="predicted"/>
<dbReference type="AlphaFoldDB" id="B7J8R7"/>
<gene>
    <name evidence="1" type="ordered locus">AFE_1235</name>
</gene>
<sequence length="222" mass="24803">MRKIQAVFTKGTIEQAVLDSEGHALVVGASGCGKTFWAGQLSREWLRNDTARVITYGRDRFIDEGVCIDLPNGQLNSINFSGRVLSFSCRLFWHESMVQSLAVMLDRIESFLDGKPTLIVLDDADIFFDNNDLADRISRWVKGGLDKKNAKLIIMAQSLVEVIGHPDILDNMARMVLFRSSDIPSTYQTFGLNRSQIRRLMDAPAGNGYLIGLSKPQWFSAA</sequence>
<dbReference type="InterPro" id="IPR027417">
    <property type="entry name" value="P-loop_NTPase"/>
</dbReference>
<keyword evidence="2" id="KW-1185">Reference proteome</keyword>
<dbReference type="SUPFAM" id="SSF52540">
    <property type="entry name" value="P-loop containing nucleoside triphosphate hydrolases"/>
    <property type="match status" value="1"/>
</dbReference>
<dbReference type="PROSITE" id="PS51257">
    <property type="entry name" value="PROKAR_LIPOPROTEIN"/>
    <property type="match status" value="1"/>
</dbReference>
<reference evidence="1 2" key="1">
    <citation type="journal article" date="2008" name="BMC Genomics">
        <title>Acidithiobacillus ferrooxidans metabolism: from genome sequence to industrial applications.</title>
        <authorList>
            <person name="Valdes J."/>
            <person name="Pedroso I."/>
            <person name="Quatrini R."/>
            <person name="Dodson R.J."/>
            <person name="Tettelin H."/>
            <person name="Blake R.II."/>
            <person name="Eisen J.A."/>
            <person name="Holmes D.S."/>
        </authorList>
    </citation>
    <scope>NUCLEOTIDE SEQUENCE [LARGE SCALE GENOMIC DNA]</scope>
    <source>
        <strain evidence="2">ATCC 23270 / DSM 14882 / CIP 104768 / NCIMB 8455</strain>
    </source>
</reference>
<dbReference type="eggNOG" id="COG3451">
    <property type="taxonomic scope" value="Bacteria"/>
</dbReference>
<organism evidence="1 2">
    <name type="scientific">Acidithiobacillus ferrooxidans (strain ATCC 23270 / DSM 14882 / CIP 104768 / NCIMB 8455)</name>
    <name type="common">Ferrobacillus ferrooxidans (strain ATCC 23270)</name>
    <dbReference type="NCBI Taxonomy" id="243159"/>
    <lineage>
        <taxon>Bacteria</taxon>
        <taxon>Pseudomonadati</taxon>
        <taxon>Pseudomonadota</taxon>
        <taxon>Acidithiobacillia</taxon>
        <taxon>Acidithiobacillales</taxon>
        <taxon>Acidithiobacillaceae</taxon>
        <taxon>Acidithiobacillus</taxon>
    </lineage>
</organism>
<accession>B7J8R7</accession>
<keyword evidence="1" id="KW-0449">Lipoprotein</keyword>
<dbReference type="EMBL" id="CP001219">
    <property type="protein sequence ID" value="ACK78797.1"/>
    <property type="molecule type" value="Genomic_DNA"/>
</dbReference>
<dbReference type="Gene3D" id="3.40.50.300">
    <property type="entry name" value="P-loop containing nucleotide triphosphate hydrolases"/>
    <property type="match status" value="1"/>
</dbReference>
<dbReference type="PaxDb" id="243159-AFE_1235"/>